<dbReference type="AlphaFoldDB" id="A0A7J3SLN8"/>
<evidence type="ECO:0000313" key="1">
    <source>
        <dbReference type="EMBL" id="HGZ60541.1"/>
    </source>
</evidence>
<name>A0A7J3SLN8_9CREN</name>
<protein>
    <submittedName>
        <fullName evidence="1">GIY-YIG nuclease family protein</fullName>
    </submittedName>
</protein>
<dbReference type="PANTHER" id="PTHR37460:SF1">
    <property type="entry name" value="ENDONUCLEASE III"/>
    <property type="match status" value="1"/>
</dbReference>
<sequence>MRITNVEMPYCRGYYLFIFKLREDLKVLVGSLGLIFLEKGIYGYLGSSFTKGGVLIRISRHLIKNKIKRWHIDYLTSIESVEPVEAIWVCSEKRGLEAELALCIGKFFEYAVKGFGSSDSIAYGHLFKLQRSNAYYVKNYNDLMFNASLKGLLPKCLSIAR</sequence>
<organism evidence="1">
    <name type="scientific">Fervidicoccus fontis</name>
    <dbReference type="NCBI Taxonomy" id="683846"/>
    <lineage>
        <taxon>Archaea</taxon>
        <taxon>Thermoproteota</taxon>
        <taxon>Thermoprotei</taxon>
        <taxon>Fervidicoccales</taxon>
        <taxon>Fervidicoccaceae</taxon>
        <taxon>Fervidicoccus</taxon>
    </lineage>
</organism>
<accession>A0A7J3SLN8</accession>
<gene>
    <name evidence="1" type="ORF">ENW83_05005</name>
</gene>
<dbReference type="CDD" id="cd10441">
    <property type="entry name" value="GIY-YIG_COG1833"/>
    <property type="match status" value="1"/>
</dbReference>
<dbReference type="PANTHER" id="PTHR37460">
    <property type="entry name" value="ENDONUCLEASE III"/>
    <property type="match status" value="1"/>
</dbReference>
<dbReference type="EMBL" id="DTLS01000147">
    <property type="protein sequence ID" value="HGZ60541.1"/>
    <property type="molecule type" value="Genomic_DNA"/>
</dbReference>
<reference evidence="1" key="1">
    <citation type="journal article" date="2020" name="mSystems">
        <title>Genome- and Community-Level Interaction Insights into Carbon Utilization and Element Cycling Functions of Hydrothermarchaeota in Hydrothermal Sediment.</title>
        <authorList>
            <person name="Zhou Z."/>
            <person name="Liu Y."/>
            <person name="Xu W."/>
            <person name="Pan J."/>
            <person name="Luo Z.H."/>
            <person name="Li M."/>
        </authorList>
    </citation>
    <scope>NUCLEOTIDE SEQUENCE [LARGE SCALE GENOMIC DNA]</scope>
    <source>
        <strain evidence="1">SpSt-885</strain>
    </source>
</reference>
<proteinExistence type="predicted"/>
<dbReference type="InterPro" id="IPR002837">
    <property type="entry name" value="DUF123"/>
</dbReference>
<comment type="caution">
    <text evidence="1">The sequence shown here is derived from an EMBL/GenBank/DDBJ whole genome shotgun (WGS) entry which is preliminary data.</text>
</comment>
<dbReference type="Pfam" id="PF01986">
    <property type="entry name" value="DUF123"/>
    <property type="match status" value="1"/>
</dbReference>